<dbReference type="InterPro" id="IPR012223">
    <property type="entry name" value="TEII"/>
</dbReference>
<organism evidence="3">
    <name type="scientific">Pseudomonas sp. Q71576</name>
    <dbReference type="NCBI Taxonomy" id="1231908"/>
    <lineage>
        <taxon>Bacteria</taxon>
        <taxon>Pseudomonadati</taxon>
        <taxon>Pseudomonadota</taxon>
        <taxon>Gammaproteobacteria</taxon>
        <taxon>Pseudomonadales</taxon>
        <taxon>Pseudomonadaceae</taxon>
        <taxon>Pseudomonas</taxon>
    </lineage>
</organism>
<dbReference type="EMBL" id="JQ045344">
    <property type="protein sequence ID" value="AFR69340.1"/>
    <property type="molecule type" value="Genomic_DNA"/>
</dbReference>
<dbReference type="PANTHER" id="PTHR11487:SF0">
    <property type="entry name" value="S-ACYL FATTY ACID SYNTHASE THIOESTERASE, MEDIUM CHAIN"/>
    <property type="match status" value="1"/>
</dbReference>
<protein>
    <submittedName>
        <fullName evidence="3">Type II thioesterase SpiJ</fullName>
    </submittedName>
</protein>
<reference evidence="3" key="1">
    <citation type="submission" date="2011-11" db="EMBL/GenBank/DDBJ databases">
        <title>Spiruchostatin biosynthetic gene cluster in Pseudomonas sp. Q71576.</title>
        <authorList>
            <person name="Potharla V.Y."/>
            <person name="Wang C."/>
            <person name="Cheng Y.-Q."/>
        </authorList>
    </citation>
    <scope>NUCLEOTIDE SEQUENCE</scope>
    <source>
        <strain evidence="3">Q71576</strain>
    </source>
</reference>
<evidence type="ECO:0000313" key="3">
    <source>
        <dbReference type="EMBL" id="AFR69340.1"/>
    </source>
</evidence>
<dbReference type="GO" id="GO:0008610">
    <property type="term" value="P:lipid biosynthetic process"/>
    <property type="evidence" value="ECO:0007669"/>
    <property type="project" value="TreeGrafter"/>
</dbReference>
<dbReference type="PANTHER" id="PTHR11487">
    <property type="entry name" value="THIOESTERASE"/>
    <property type="match status" value="1"/>
</dbReference>
<feature type="domain" description="Thioesterase" evidence="2">
    <location>
        <begin position="38"/>
        <end position="260"/>
    </location>
</feature>
<dbReference type="Gene3D" id="3.40.50.1820">
    <property type="entry name" value="alpha/beta hydrolase"/>
    <property type="match status" value="1"/>
</dbReference>
<dbReference type="Pfam" id="PF00975">
    <property type="entry name" value="Thioesterase"/>
    <property type="match status" value="1"/>
</dbReference>
<comment type="similarity">
    <text evidence="1">Belongs to the thioesterase family.</text>
</comment>
<evidence type="ECO:0000259" key="2">
    <source>
        <dbReference type="Pfam" id="PF00975"/>
    </source>
</evidence>
<dbReference type="InterPro" id="IPR001031">
    <property type="entry name" value="Thioesterase"/>
</dbReference>
<gene>
    <name evidence="3" type="primary">spiJ</name>
</gene>
<proteinExistence type="inferred from homology"/>
<dbReference type="AlphaFoldDB" id="V5IZL3"/>
<name>V5IZL3_9PSED</name>
<dbReference type="InterPro" id="IPR029058">
    <property type="entry name" value="AB_hydrolase_fold"/>
</dbReference>
<accession>V5IZL3</accession>
<dbReference type="SUPFAM" id="SSF53474">
    <property type="entry name" value="alpha/beta-Hydrolases"/>
    <property type="match status" value="1"/>
</dbReference>
<evidence type="ECO:0000256" key="1">
    <source>
        <dbReference type="ARBA" id="ARBA00007169"/>
    </source>
</evidence>
<sequence>MHGSWRRCGYIVLARSHAMTIGSFDSVPGTSTGQTRVKLFCLPYAGGSAAIFRDWPSRLSSEIEVVPLHLPGRGRRMREALLHDLGEIANQVVDAIAPLLEKPYVLFGHSMGACLAFEVARRLRASGLPKPACLIVSGHRAPHLPASRSLLHGLPDDEFIDEVMRLNGTPPEILKHPEVLDLILPILRADFEAVETYRMTPEPPLACRIVALGGDNDPGMDSDAVASWGIHTTSSFYYQMLPGDHFFLHGSAEQMFALINQELRSVLLQVRSGQQGVAIEPTG</sequence>